<keyword evidence="2" id="KW-1185">Reference proteome</keyword>
<dbReference type="InterPro" id="IPR050228">
    <property type="entry name" value="Carboxylesterase_BioH"/>
</dbReference>
<dbReference type="PANTHER" id="PTHR43194:SF2">
    <property type="entry name" value="PEROXISOMAL MEMBRANE PROTEIN LPX1"/>
    <property type="match status" value="1"/>
</dbReference>
<dbReference type="SUPFAM" id="SSF53474">
    <property type="entry name" value="alpha/beta-Hydrolases"/>
    <property type="match status" value="1"/>
</dbReference>
<organism evidence="1 2">
    <name type="scientific">Streptacidiphilus alkalitolerans</name>
    <dbReference type="NCBI Taxonomy" id="3342712"/>
    <lineage>
        <taxon>Bacteria</taxon>
        <taxon>Bacillati</taxon>
        <taxon>Actinomycetota</taxon>
        <taxon>Actinomycetes</taxon>
        <taxon>Kitasatosporales</taxon>
        <taxon>Streptomycetaceae</taxon>
        <taxon>Streptacidiphilus</taxon>
    </lineage>
</organism>
<dbReference type="Pfam" id="PF12697">
    <property type="entry name" value="Abhydrolase_6"/>
    <property type="match status" value="1"/>
</dbReference>
<evidence type="ECO:0000313" key="1">
    <source>
        <dbReference type="EMBL" id="MFC1408551.1"/>
    </source>
</evidence>
<name>A0ABV6V4A8_9ACTN</name>
<gene>
    <name evidence="1" type="ORF">ACEZDG_04585</name>
</gene>
<reference evidence="1 2" key="1">
    <citation type="submission" date="2024-09" db="EMBL/GenBank/DDBJ databases">
        <authorList>
            <person name="Lee S.D."/>
        </authorList>
    </citation>
    <scope>NUCLEOTIDE SEQUENCE [LARGE SCALE GENOMIC DNA]</scope>
    <source>
        <strain evidence="1 2">N1-1</strain>
    </source>
</reference>
<dbReference type="InterPro" id="IPR000073">
    <property type="entry name" value="AB_hydrolase_1"/>
</dbReference>
<dbReference type="GO" id="GO:0016787">
    <property type="term" value="F:hydrolase activity"/>
    <property type="evidence" value="ECO:0007669"/>
    <property type="project" value="UniProtKB-KW"/>
</dbReference>
<comment type="caution">
    <text evidence="1">The sequence shown here is derived from an EMBL/GenBank/DDBJ whole genome shotgun (WGS) entry which is preliminary data.</text>
</comment>
<accession>A0ABV6V4A8</accession>
<protein>
    <submittedName>
        <fullName evidence="1">Alpha/beta hydrolase</fullName>
    </submittedName>
</protein>
<dbReference type="InterPro" id="IPR029058">
    <property type="entry name" value="AB_hydrolase_fold"/>
</dbReference>
<keyword evidence="1" id="KW-0378">Hydrolase</keyword>
<dbReference type="EMBL" id="JBHEZX010000002">
    <property type="protein sequence ID" value="MFC1408551.1"/>
    <property type="molecule type" value="Genomic_DNA"/>
</dbReference>
<dbReference type="Proteomes" id="UP001592582">
    <property type="component" value="Unassembled WGS sequence"/>
</dbReference>
<dbReference type="Gene3D" id="3.40.50.1820">
    <property type="entry name" value="alpha/beta hydrolase"/>
    <property type="match status" value="1"/>
</dbReference>
<proteinExistence type="predicted"/>
<sequence length="265" mass="28537">MTTPTPVIFIHGLWLHATSWEPWSDLFRDAGYAPSAPGWPGDPETVQEARDRPESIADHGIDDVVDHFAAIIAGLDAKPILIGHSFGGMIAQKLLGQDLAAAAVAIDAAQIKGVLPVPLSALRATLPVFKNPGNKHRAVSLTPDQFRFAFGNALTAEESLELYEKWTIPAPGKPLFEAASANFNPHSPAKVATDNQGRGPLLLMAGGQDHTVPEAVVRATLKQYRHSEAVTDIVDFPDRGHSLTIDSGWREVADTALAWLRNQAL</sequence>
<evidence type="ECO:0000313" key="2">
    <source>
        <dbReference type="Proteomes" id="UP001592582"/>
    </source>
</evidence>
<dbReference type="PANTHER" id="PTHR43194">
    <property type="entry name" value="HYDROLASE ALPHA/BETA FOLD FAMILY"/>
    <property type="match status" value="1"/>
</dbReference>